<accession>A0ABN7S9A3</accession>
<evidence type="ECO:0000313" key="1">
    <source>
        <dbReference type="EMBL" id="CAG5091252.1"/>
    </source>
</evidence>
<reference evidence="1 2" key="1">
    <citation type="submission" date="2021-04" db="EMBL/GenBank/DDBJ databases">
        <authorList>
            <person name="Bliznina A."/>
        </authorList>
    </citation>
    <scope>NUCLEOTIDE SEQUENCE [LARGE SCALE GENOMIC DNA]</scope>
</reference>
<keyword evidence="2" id="KW-1185">Reference proteome</keyword>
<dbReference type="Proteomes" id="UP001158576">
    <property type="component" value="Chromosome PAR"/>
</dbReference>
<name>A0ABN7S9A3_OIKDI</name>
<dbReference type="EMBL" id="OU015568">
    <property type="protein sequence ID" value="CAG5091252.1"/>
    <property type="molecule type" value="Genomic_DNA"/>
</dbReference>
<evidence type="ECO:0000313" key="2">
    <source>
        <dbReference type="Proteomes" id="UP001158576"/>
    </source>
</evidence>
<gene>
    <name evidence="1" type="ORF">OKIOD_LOCUS4494</name>
</gene>
<protein>
    <submittedName>
        <fullName evidence="1">Oidioi.mRNA.OKI2018_I69.PAR.g12936.t1.cds</fullName>
    </submittedName>
</protein>
<organism evidence="1 2">
    <name type="scientific">Oikopleura dioica</name>
    <name type="common">Tunicate</name>
    <dbReference type="NCBI Taxonomy" id="34765"/>
    <lineage>
        <taxon>Eukaryota</taxon>
        <taxon>Metazoa</taxon>
        <taxon>Chordata</taxon>
        <taxon>Tunicata</taxon>
        <taxon>Appendicularia</taxon>
        <taxon>Copelata</taxon>
        <taxon>Oikopleuridae</taxon>
        <taxon>Oikopleura</taxon>
    </lineage>
</organism>
<proteinExistence type="predicted"/>
<sequence length="92" mass="10855">MPLKAALRDQYFDYERSVENMQEKVFFAINPDGEIKLQHIFDHIAGDRARMKYRQPRRSSGQWTTMIEPPPVMDKTINFDKSVYGCNGSMYF</sequence>